<dbReference type="PANTHER" id="PTHR32285">
    <property type="entry name" value="PROTEIN TRICHOME BIREFRINGENCE-LIKE 9-RELATED"/>
    <property type="match status" value="1"/>
</dbReference>
<evidence type="ECO:0000256" key="4">
    <source>
        <dbReference type="ARBA" id="ARBA00022968"/>
    </source>
</evidence>
<feature type="domain" description="Trichome birefringence-like N-terminal" evidence="9">
    <location>
        <begin position="383"/>
        <end position="436"/>
    </location>
</feature>
<protein>
    <recommendedName>
        <fullName evidence="12">Trichome birefringence-like N-terminal domain-containing protein</fullName>
    </recommendedName>
</protein>
<keyword evidence="3 7" id="KW-0812">Transmembrane</keyword>
<feature type="domain" description="Trichome birefringence-like C-terminal" evidence="8">
    <location>
        <begin position="114"/>
        <end position="271"/>
    </location>
</feature>
<feature type="domain" description="Trichome birefringence-like C-terminal" evidence="8">
    <location>
        <begin position="568"/>
        <end position="645"/>
    </location>
</feature>
<evidence type="ECO:0000256" key="7">
    <source>
        <dbReference type="SAM" id="Phobius"/>
    </source>
</evidence>
<feature type="domain" description="Trichome birefringence-like C-terminal" evidence="8">
    <location>
        <begin position="273"/>
        <end position="366"/>
    </location>
</feature>
<dbReference type="EMBL" id="JAYDYQ010002534">
    <property type="protein sequence ID" value="KAK4483813.1"/>
    <property type="molecule type" value="Genomic_DNA"/>
</dbReference>
<name>A0ABR0D3G4_9LAMI</name>
<feature type="domain" description="Trichome birefringence-like C-terminal" evidence="8">
    <location>
        <begin position="766"/>
        <end position="1021"/>
    </location>
</feature>
<dbReference type="Pfam" id="PF14416">
    <property type="entry name" value="PMR5N"/>
    <property type="match status" value="4"/>
</dbReference>
<evidence type="ECO:0000313" key="11">
    <source>
        <dbReference type="Proteomes" id="UP001291926"/>
    </source>
</evidence>
<keyword evidence="11" id="KW-1185">Reference proteome</keyword>
<organism evidence="10 11">
    <name type="scientific">Penstemon davidsonii</name>
    <dbReference type="NCBI Taxonomy" id="160366"/>
    <lineage>
        <taxon>Eukaryota</taxon>
        <taxon>Viridiplantae</taxon>
        <taxon>Streptophyta</taxon>
        <taxon>Embryophyta</taxon>
        <taxon>Tracheophyta</taxon>
        <taxon>Spermatophyta</taxon>
        <taxon>Magnoliopsida</taxon>
        <taxon>eudicotyledons</taxon>
        <taxon>Gunneridae</taxon>
        <taxon>Pentapetalae</taxon>
        <taxon>asterids</taxon>
        <taxon>lamiids</taxon>
        <taxon>Lamiales</taxon>
        <taxon>Plantaginaceae</taxon>
        <taxon>Cheloneae</taxon>
        <taxon>Penstemon</taxon>
    </lineage>
</organism>
<keyword evidence="5 7" id="KW-1133">Transmembrane helix</keyword>
<keyword evidence="6 7" id="KW-0472">Membrane</keyword>
<feature type="domain" description="Trichome birefringence-like N-terminal" evidence="9">
    <location>
        <begin position="1095"/>
        <end position="1148"/>
    </location>
</feature>
<feature type="transmembrane region" description="Helical" evidence="7">
    <location>
        <begin position="20"/>
        <end position="39"/>
    </location>
</feature>
<proteinExistence type="inferred from homology"/>
<evidence type="ECO:0000256" key="2">
    <source>
        <dbReference type="ARBA" id="ARBA00007727"/>
    </source>
</evidence>
<gene>
    <name evidence="10" type="ORF">RD792_011020</name>
</gene>
<evidence type="ECO:0000259" key="9">
    <source>
        <dbReference type="Pfam" id="PF14416"/>
    </source>
</evidence>
<evidence type="ECO:0000313" key="10">
    <source>
        <dbReference type="EMBL" id="KAK4483813.1"/>
    </source>
</evidence>
<dbReference type="PANTHER" id="PTHR32285:SF202">
    <property type="entry name" value="PROTEIN TRICHOME BIREFRINGENCE-LIKE 35"/>
    <property type="match status" value="1"/>
</dbReference>
<evidence type="ECO:0000256" key="1">
    <source>
        <dbReference type="ARBA" id="ARBA00004167"/>
    </source>
</evidence>
<feature type="domain" description="Trichome birefringence-like C-terminal" evidence="8">
    <location>
        <begin position="1150"/>
        <end position="1432"/>
    </location>
</feature>
<accession>A0ABR0D3G4</accession>
<comment type="caution">
    <text evidence="10">The sequence shown here is derived from an EMBL/GenBank/DDBJ whole genome shotgun (WGS) entry which is preliminary data.</text>
</comment>
<evidence type="ECO:0000256" key="3">
    <source>
        <dbReference type="ARBA" id="ARBA00022692"/>
    </source>
</evidence>
<evidence type="ECO:0000256" key="5">
    <source>
        <dbReference type="ARBA" id="ARBA00022989"/>
    </source>
</evidence>
<evidence type="ECO:0008006" key="12">
    <source>
        <dbReference type="Google" id="ProtNLM"/>
    </source>
</evidence>
<dbReference type="InterPro" id="IPR029962">
    <property type="entry name" value="TBL"/>
</dbReference>
<feature type="domain" description="Trichome birefringence-like N-terminal" evidence="9">
    <location>
        <begin position="59"/>
        <end position="113"/>
    </location>
</feature>
<keyword evidence="4" id="KW-0735">Signal-anchor</keyword>
<comment type="similarity">
    <text evidence="2">Belongs to the PC-esterase family. TBL subfamily.</text>
</comment>
<evidence type="ECO:0000256" key="6">
    <source>
        <dbReference type="ARBA" id="ARBA00023136"/>
    </source>
</evidence>
<evidence type="ECO:0000259" key="8">
    <source>
        <dbReference type="Pfam" id="PF13839"/>
    </source>
</evidence>
<feature type="domain" description="Trichome birefringence-like N-terminal" evidence="9">
    <location>
        <begin position="712"/>
        <end position="765"/>
    </location>
</feature>
<dbReference type="InterPro" id="IPR026057">
    <property type="entry name" value="TBL_C"/>
</dbReference>
<dbReference type="Pfam" id="PF13839">
    <property type="entry name" value="PC-Esterase"/>
    <property type="match status" value="6"/>
</dbReference>
<sequence>MANAFESVLDGKCKVRFSNHISFAGVFLMLLFIATFYLTRNSGRIFEEQQQQGLVRNDQKCDFFSGKWIYDNVSYPLYKEQQCSFIPDYIACKNIGRKDFKYQNWRWQPHDCDLPWFNATAFLEKLRGKKLYFVGDSINQSQWASITCLLDSSIPPSSRTLTWKDNYGIFQATDYNATLHFYWSPFLVESNCDDPKNIPEQEYIVKIEEIEKNARYWTDADILIFDSFTWWMKPKVTPLWGAFGSPNTTYLEGKTRQRAYEVALKTWSNWGEEWGLTGGRNCYGETEPILSQEKLGGLINREMMEIVETAIHELETKGVKVEYINITNLSAYRKDAHSSVYKNSTMPQTKEQQLDAPQRNSDCIHWSITFEENQTPLNDSNRGCNLFSGKWVYDDKSHPQYKDTQCSFMFEEYACEKYGRKDLKYQKWRWQPRDCDLPRFNGASFLEKIRGKKLIFVGDSLNKNQWTSLLCLIESSIPSSSSKSVIQEGNLFTFHAIEYNATIGFYWSPFLVESNNDDPILHRERDRTVRIHSIEKHAKQWNDADILIFDSFVWWTDPTMTLLGENYSVEQHCYNENEPILKEEYWGATTDHGMMHAAESTIRKLESRGLKVQYLNITQLSDYRKDAHPSIYRKRDQPKTEEQLKDPKSYSDWKRGIKCYDIAGLFFIAFVIVPLYLSLYDARIVAPDQVENVVKQQQEPVPLVERNESTSSCNLFSGKWIFDEESYPLYKERECSFIDKDFGCEMYGRKDLKYQNWRWQPHDCDLPRFNGTALLEKIRGKKLIYVGDSLNRNQWTSMLCLIESSLPPSSNKIVNLTGNFFIFEANDYNATIAFYWSPFFVESNNDHPYVHRLRDRVIGVKSIEKHARNWNDADILVFDSFMWWLEPKMTLMWGSFGSTDAVYKKVEMKLRRYEMTLNTWSEWLEININRTKTKLFFMSLSPYHDVGESWDDKQNCYNESEPISREGYWGIANDRSMMQVAESTLKKLQTRGVKVEYLNITQMSDYRRDAHPSIYRSESNIHKILHNQSRSVNKIQDGSFLSKPPQDFALPNKPSVVLNRSSICGSTVRYSGKRAFPTASTAGSVGQRAVAETKTCDLFSGNWVFDNKSYPLYNESNCPYMSDQLACHKHGRSDLDYQFWRWQPRNCNLKRWNAKEMWEKLRGKRLMFVGDSLNRGQWISMLCLLHSTIPADKQSITPNSELTIFRAENYNATVEFLWAPLLVESNSDDPVDHRTNERILRPDAILRHSSRWEHADILVFNSYLWWRQGPVKLLWSNEENSVCEEISGLGGMELAMEAWGDWVASHVDPLKKKVFFITMSPTHLTKVDWERGSEGNCYNEKVPINDERYWGSGSDLPTMRMVEKVLSRLGSKVSVLNITQLSEYRKDGHPSIYRKFWEALSSENLANPATYSDCIHWCLPGVPDVWNELLFQFL</sequence>
<comment type="subcellular location">
    <subcellularLocation>
        <location evidence="1">Membrane</location>
        <topology evidence="1">Single-pass membrane protein</topology>
    </subcellularLocation>
</comment>
<reference evidence="10 11" key="1">
    <citation type="journal article" date="2023" name="bioRxiv">
        <title>Genome report: Whole genome sequence and annotation of Penstemon davidsonii.</title>
        <authorList>
            <person name="Ostevik K.L."/>
            <person name="Alabady M."/>
            <person name="Zhang M."/>
            <person name="Rausher M.D."/>
        </authorList>
    </citation>
    <scope>NUCLEOTIDE SEQUENCE [LARGE SCALE GENOMIC DNA]</scope>
    <source>
        <strain evidence="10">DNT005</strain>
        <tissue evidence="10">Whole leaf</tissue>
    </source>
</reference>
<dbReference type="InterPro" id="IPR025846">
    <property type="entry name" value="TBL_N"/>
</dbReference>
<feature type="domain" description="Trichome birefringence-like C-terminal" evidence="8">
    <location>
        <begin position="437"/>
        <end position="567"/>
    </location>
</feature>
<dbReference type="Proteomes" id="UP001291926">
    <property type="component" value="Unassembled WGS sequence"/>
</dbReference>